<protein>
    <submittedName>
        <fullName evidence="2">Uncharacterized protein</fullName>
    </submittedName>
</protein>
<organism evidence="2 3">
    <name type="scientific">Rhodocollybia butyracea</name>
    <dbReference type="NCBI Taxonomy" id="206335"/>
    <lineage>
        <taxon>Eukaryota</taxon>
        <taxon>Fungi</taxon>
        <taxon>Dikarya</taxon>
        <taxon>Basidiomycota</taxon>
        <taxon>Agaricomycotina</taxon>
        <taxon>Agaricomycetes</taxon>
        <taxon>Agaricomycetidae</taxon>
        <taxon>Agaricales</taxon>
        <taxon>Marasmiineae</taxon>
        <taxon>Omphalotaceae</taxon>
        <taxon>Rhodocollybia</taxon>
    </lineage>
</organism>
<sequence>MLLFQLAMVSLLVSGISLIVVTPILVYRQVVVFFCTVGGTSRKNHGDGSHTTTLLILDAFVYWLSIVFLHIFFITTLHFKLQAQVSDYIDEGVTIIKSYVRDSTYVGQCSTSKVVSLPNAQTWEPEISVYSLTRVCSIFPPHAASVLGGFAALHAFGFSEMLVLLPGPQPGHPFYYGFFAFVAAAITIMPLLGAHQIFKHNFLEEELDFIYSQRLCQEIMEMMGMDSFKMAGRFQEAFRERKNLKG</sequence>
<feature type="transmembrane region" description="Helical" evidence="1">
    <location>
        <begin position="60"/>
        <end position="79"/>
    </location>
</feature>
<comment type="caution">
    <text evidence="2">The sequence shown here is derived from an EMBL/GenBank/DDBJ whole genome shotgun (WGS) entry which is preliminary data.</text>
</comment>
<feature type="transmembrane region" description="Helical" evidence="1">
    <location>
        <begin position="173"/>
        <end position="192"/>
    </location>
</feature>
<evidence type="ECO:0000313" key="3">
    <source>
        <dbReference type="Proteomes" id="UP000772434"/>
    </source>
</evidence>
<feature type="transmembrane region" description="Helical" evidence="1">
    <location>
        <begin position="144"/>
        <end position="167"/>
    </location>
</feature>
<keyword evidence="1" id="KW-1133">Transmembrane helix</keyword>
<reference evidence="2" key="1">
    <citation type="submission" date="2020-11" db="EMBL/GenBank/DDBJ databases">
        <authorList>
            <consortium name="DOE Joint Genome Institute"/>
            <person name="Ahrendt S."/>
            <person name="Riley R."/>
            <person name="Andreopoulos W."/>
            <person name="Labutti K."/>
            <person name="Pangilinan J."/>
            <person name="Ruiz-Duenas F.J."/>
            <person name="Barrasa J.M."/>
            <person name="Sanchez-Garcia M."/>
            <person name="Camarero S."/>
            <person name="Miyauchi S."/>
            <person name="Serrano A."/>
            <person name="Linde D."/>
            <person name="Babiker R."/>
            <person name="Drula E."/>
            <person name="Ayuso-Fernandez I."/>
            <person name="Pacheco R."/>
            <person name="Padilla G."/>
            <person name="Ferreira P."/>
            <person name="Barriuso J."/>
            <person name="Kellner H."/>
            <person name="Castanera R."/>
            <person name="Alfaro M."/>
            <person name="Ramirez L."/>
            <person name="Pisabarro A.G."/>
            <person name="Kuo A."/>
            <person name="Tritt A."/>
            <person name="Lipzen A."/>
            <person name="He G."/>
            <person name="Yan M."/>
            <person name="Ng V."/>
            <person name="Cullen D."/>
            <person name="Martin F."/>
            <person name="Rosso M.-N."/>
            <person name="Henrissat B."/>
            <person name="Hibbett D."/>
            <person name="Martinez A.T."/>
            <person name="Grigoriev I.V."/>
        </authorList>
    </citation>
    <scope>NUCLEOTIDE SEQUENCE</scope>
    <source>
        <strain evidence="2">AH 40177</strain>
    </source>
</reference>
<name>A0A9P5UFD0_9AGAR</name>
<dbReference type="AlphaFoldDB" id="A0A9P5UFD0"/>
<proteinExistence type="predicted"/>
<keyword evidence="1" id="KW-0472">Membrane</keyword>
<evidence type="ECO:0000313" key="2">
    <source>
        <dbReference type="EMBL" id="KAF9077146.1"/>
    </source>
</evidence>
<gene>
    <name evidence="2" type="ORF">BDP27DRAFT_1357292</name>
</gene>
<accession>A0A9P5UFD0</accession>
<dbReference type="Proteomes" id="UP000772434">
    <property type="component" value="Unassembled WGS sequence"/>
</dbReference>
<keyword evidence="1" id="KW-0812">Transmembrane</keyword>
<keyword evidence="3" id="KW-1185">Reference proteome</keyword>
<dbReference type="EMBL" id="JADNRY010000004">
    <property type="protein sequence ID" value="KAF9077146.1"/>
    <property type="molecule type" value="Genomic_DNA"/>
</dbReference>
<evidence type="ECO:0000256" key="1">
    <source>
        <dbReference type="SAM" id="Phobius"/>
    </source>
</evidence>